<feature type="signal peptide" evidence="3">
    <location>
        <begin position="1"/>
        <end position="20"/>
    </location>
</feature>
<reference evidence="5" key="1">
    <citation type="submission" date="2024-10" db="EMBL/GenBank/DDBJ databases">
        <authorList>
            <person name="Ryan C."/>
        </authorList>
    </citation>
    <scope>NUCLEOTIDE SEQUENCE [LARGE SCALE GENOMIC DNA]</scope>
</reference>
<proteinExistence type="predicted"/>
<evidence type="ECO:0000256" key="3">
    <source>
        <dbReference type="SAM" id="SignalP"/>
    </source>
</evidence>
<dbReference type="SMART" id="SM00856">
    <property type="entry name" value="PMEI"/>
    <property type="match status" value="1"/>
</dbReference>
<gene>
    <name evidence="5" type="ORF">URODEC1_LOCUS5560</name>
</gene>
<evidence type="ECO:0000256" key="2">
    <source>
        <dbReference type="SAM" id="MobiDB-lite"/>
    </source>
</evidence>
<dbReference type="SUPFAM" id="SSF101148">
    <property type="entry name" value="Plant invertase/pectin methylesterase inhibitor"/>
    <property type="match status" value="1"/>
</dbReference>
<keyword evidence="6" id="KW-1185">Reference proteome</keyword>
<evidence type="ECO:0000313" key="5">
    <source>
        <dbReference type="EMBL" id="CAL4894664.1"/>
    </source>
</evidence>
<dbReference type="Pfam" id="PF04043">
    <property type="entry name" value="PMEI"/>
    <property type="match status" value="1"/>
</dbReference>
<dbReference type="PANTHER" id="PTHR31080:SF250">
    <property type="entry name" value="OS05G0543000 PROTEIN"/>
    <property type="match status" value="1"/>
</dbReference>
<evidence type="ECO:0000259" key="4">
    <source>
        <dbReference type="SMART" id="SM00856"/>
    </source>
</evidence>
<evidence type="ECO:0000313" key="6">
    <source>
        <dbReference type="Proteomes" id="UP001497457"/>
    </source>
</evidence>
<keyword evidence="1 3" id="KW-0732">Signal</keyword>
<dbReference type="InterPro" id="IPR006501">
    <property type="entry name" value="Pectinesterase_inhib_dom"/>
</dbReference>
<dbReference type="AlphaFoldDB" id="A0ABC8VPN2"/>
<dbReference type="InterPro" id="IPR035513">
    <property type="entry name" value="Invertase/methylesterase_inhib"/>
</dbReference>
<dbReference type="PANTHER" id="PTHR31080">
    <property type="entry name" value="PECTINESTERASE INHIBITOR-LIKE"/>
    <property type="match status" value="1"/>
</dbReference>
<feature type="chain" id="PRO_5044817275" description="Pectinesterase inhibitor domain-containing protein" evidence="3">
    <location>
        <begin position="21"/>
        <end position="210"/>
    </location>
</feature>
<feature type="domain" description="Pectinesterase inhibitor" evidence="4">
    <location>
        <begin position="43"/>
        <end position="188"/>
    </location>
</feature>
<dbReference type="EMBL" id="OZ075120">
    <property type="protein sequence ID" value="CAL4894664.1"/>
    <property type="molecule type" value="Genomic_DNA"/>
</dbReference>
<feature type="region of interest" description="Disordered" evidence="2">
    <location>
        <begin position="134"/>
        <end position="159"/>
    </location>
</feature>
<sequence length="210" mass="22118">MERFIVASLLLLASAAAVEARMVPGAAAVVDTPRNTSGARVLIGEDACQRTCNQVRFKAVCRGLTKAPGVSTPQQLLLASIRAASEKAADARAKVEAYAARTHPTGPMVSILDDCRKGYDDAVQSLEEARQVAEAQGARDQSLNRKASDALTSTGDCDNGFEDFPDVPSPFAAMQKSVFRHVDSVLGIAVAIQEAEAAHPAAAVRAPHLH</sequence>
<name>A0ABC8VPN2_9POAL</name>
<dbReference type="InterPro" id="IPR051955">
    <property type="entry name" value="PME_Inhibitor"/>
</dbReference>
<accession>A0ABC8VPN2</accession>
<evidence type="ECO:0000256" key="1">
    <source>
        <dbReference type="ARBA" id="ARBA00022729"/>
    </source>
</evidence>
<dbReference type="NCBIfam" id="TIGR01614">
    <property type="entry name" value="PME_inhib"/>
    <property type="match status" value="1"/>
</dbReference>
<organism evidence="5 6">
    <name type="scientific">Urochloa decumbens</name>
    <dbReference type="NCBI Taxonomy" id="240449"/>
    <lineage>
        <taxon>Eukaryota</taxon>
        <taxon>Viridiplantae</taxon>
        <taxon>Streptophyta</taxon>
        <taxon>Embryophyta</taxon>
        <taxon>Tracheophyta</taxon>
        <taxon>Spermatophyta</taxon>
        <taxon>Magnoliopsida</taxon>
        <taxon>Liliopsida</taxon>
        <taxon>Poales</taxon>
        <taxon>Poaceae</taxon>
        <taxon>PACMAD clade</taxon>
        <taxon>Panicoideae</taxon>
        <taxon>Panicodae</taxon>
        <taxon>Paniceae</taxon>
        <taxon>Melinidinae</taxon>
        <taxon>Urochloa</taxon>
    </lineage>
</organism>
<protein>
    <recommendedName>
        <fullName evidence="4">Pectinesterase inhibitor domain-containing protein</fullName>
    </recommendedName>
</protein>
<dbReference type="Proteomes" id="UP001497457">
    <property type="component" value="Chromosome 10rd"/>
</dbReference>
<dbReference type="Gene3D" id="1.20.140.40">
    <property type="entry name" value="Invertase/pectin methylesterase inhibitor family protein"/>
    <property type="match status" value="1"/>
</dbReference>
<dbReference type="CDD" id="cd15800">
    <property type="entry name" value="PMEI-like_2"/>
    <property type="match status" value="1"/>
</dbReference>